<feature type="domain" description="Fatty acid hydroxylase" evidence="8">
    <location>
        <begin position="113"/>
        <end position="247"/>
    </location>
</feature>
<evidence type="ECO:0000256" key="6">
    <source>
        <dbReference type="ARBA" id="ARBA00023136"/>
    </source>
</evidence>
<evidence type="ECO:0000259" key="8">
    <source>
        <dbReference type="Pfam" id="PF04116"/>
    </source>
</evidence>
<reference evidence="9 10" key="1">
    <citation type="submission" date="2021-02" db="EMBL/GenBank/DDBJ databases">
        <title>De Novo genome assembly of isolated myxobacteria.</title>
        <authorList>
            <person name="Stevens D.C."/>
        </authorList>
    </citation>
    <scope>NUCLEOTIDE SEQUENCE [LARGE SCALE GENOMIC DNA]</scope>
    <source>
        <strain evidence="9 10">SCHIC003</strain>
    </source>
</reference>
<keyword evidence="5" id="KW-0443">Lipid metabolism</keyword>
<evidence type="ECO:0000313" key="9">
    <source>
        <dbReference type="EMBL" id="QSQ17631.1"/>
    </source>
</evidence>
<proteinExistence type="predicted"/>
<evidence type="ECO:0000256" key="4">
    <source>
        <dbReference type="ARBA" id="ARBA00023002"/>
    </source>
</evidence>
<keyword evidence="4" id="KW-0560">Oxidoreductase</keyword>
<dbReference type="PANTHER" id="PTHR21624:SF1">
    <property type="entry name" value="ALKYLGLYCEROL MONOOXYGENASE"/>
    <property type="match status" value="1"/>
</dbReference>
<feature type="transmembrane region" description="Helical" evidence="7">
    <location>
        <begin position="39"/>
        <end position="54"/>
    </location>
</feature>
<protein>
    <submittedName>
        <fullName evidence="9">Sterol desaturase family protein</fullName>
    </submittedName>
</protein>
<gene>
    <name evidence="9" type="ORF">JY572_16990</name>
</gene>
<dbReference type="PANTHER" id="PTHR21624">
    <property type="entry name" value="STEROL DESATURASE-RELATED PROTEIN"/>
    <property type="match status" value="1"/>
</dbReference>
<evidence type="ECO:0000256" key="7">
    <source>
        <dbReference type="SAM" id="Phobius"/>
    </source>
</evidence>
<sequence>MRSHPFSYLPYPLIFFGGTAALVAGLSQGLSYWRVGPPILLLAALLVLALERWFPHAEVWRKDHDGDTATDLLHVTGNLALSQVSLLLYTGVTSLTGGALSWWPRDWPFWAQFLLGTALLDLGLYAIHRASHHVPWLWRLHAIHHSPRRVYWLNGQRRHLIHEALEGAPGLLVLGLLGAPPAVVACALATVTLHLMFQHGNIAYRAGFLRHVFAVAELHRWHHQRLYADVQGNYGGILSVWDRLFGTALPQKGEAPLDVGMDDEPTLPTDYVGQLTWPFRRRRG</sequence>
<dbReference type="RefSeq" id="WP_206719250.1">
    <property type="nucleotide sequence ID" value="NZ_CP071091.1"/>
</dbReference>
<accession>A0ABX7NGQ3</accession>
<evidence type="ECO:0000313" key="10">
    <source>
        <dbReference type="Proteomes" id="UP000663090"/>
    </source>
</evidence>
<evidence type="ECO:0000256" key="2">
    <source>
        <dbReference type="ARBA" id="ARBA00022692"/>
    </source>
</evidence>
<dbReference type="EMBL" id="CP071091">
    <property type="protein sequence ID" value="QSQ17631.1"/>
    <property type="molecule type" value="Genomic_DNA"/>
</dbReference>
<keyword evidence="2 7" id="KW-0812">Transmembrane</keyword>
<comment type="subcellular location">
    <subcellularLocation>
        <location evidence="1">Endomembrane system</location>
        <topology evidence="1">Multi-pass membrane protein</topology>
    </subcellularLocation>
</comment>
<evidence type="ECO:0000256" key="3">
    <source>
        <dbReference type="ARBA" id="ARBA00022989"/>
    </source>
</evidence>
<keyword evidence="6 7" id="KW-0472">Membrane</keyword>
<name>A0ABX7NGQ3_9BACT</name>
<keyword evidence="10" id="KW-1185">Reference proteome</keyword>
<evidence type="ECO:0000256" key="5">
    <source>
        <dbReference type="ARBA" id="ARBA00023098"/>
    </source>
</evidence>
<organism evidence="9 10">
    <name type="scientific">Myxococcus landrumensis</name>
    <dbReference type="NCBI Taxonomy" id="2813577"/>
    <lineage>
        <taxon>Bacteria</taxon>
        <taxon>Pseudomonadati</taxon>
        <taxon>Myxococcota</taxon>
        <taxon>Myxococcia</taxon>
        <taxon>Myxococcales</taxon>
        <taxon>Cystobacterineae</taxon>
        <taxon>Myxococcaceae</taxon>
        <taxon>Myxococcus</taxon>
    </lineage>
</organism>
<feature type="transmembrane region" description="Helical" evidence="7">
    <location>
        <begin position="109"/>
        <end position="127"/>
    </location>
</feature>
<dbReference type="Proteomes" id="UP000663090">
    <property type="component" value="Chromosome"/>
</dbReference>
<dbReference type="InterPro" id="IPR051689">
    <property type="entry name" value="Sterol_desaturase/TMEM195"/>
</dbReference>
<keyword evidence="3 7" id="KW-1133">Transmembrane helix</keyword>
<feature type="transmembrane region" description="Helical" evidence="7">
    <location>
        <begin position="86"/>
        <end position="103"/>
    </location>
</feature>
<evidence type="ECO:0000256" key="1">
    <source>
        <dbReference type="ARBA" id="ARBA00004127"/>
    </source>
</evidence>
<dbReference type="Pfam" id="PF04116">
    <property type="entry name" value="FA_hydroxylase"/>
    <property type="match status" value="1"/>
</dbReference>
<dbReference type="InterPro" id="IPR006694">
    <property type="entry name" value="Fatty_acid_hydroxylase"/>
</dbReference>